<evidence type="ECO:0000313" key="3">
    <source>
        <dbReference type="Proteomes" id="UP000267096"/>
    </source>
</evidence>
<keyword evidence="3" id="KW-1185">Reference proteome</keyword>
<dbReference type="EMBL" id="UYRR01019199">
    <property type="protein sequence ID" value="VDK29828.1"/>
    <property type="molecule type" value="Genomic_DNA"/>
</dbReference>
<reference evidence="4" key="1">
    <citation type="submission" date="2017-02" db="UniProtKB">
        <authorList>
            <consortium name="WormBaseParasite"/>
        </authorList>
    </citation>
    <scope>IDENTIFICATION</scope>
</reference>
<reference evidence="2 3" key="2">
    <citation type="submission" date="2018-11" db="EMBL/GenBank/DDBJ databases">
        <authorList>
            <consortium name="Pathogen Informatics"/>
        </authorList>
    </citation>
    <scope>NUCLEOTIDE SEQUENCE [LARGE SCALE GENOMIC DNA]</scope>
</reference>
<sequence>MASRSTLKIGLAMTIDRSLFAFVDRRGISNFETVRISDGIKPMGGRKNLTISVGLPTIAFLPSNLESRSEFRLPEIQNVNSVGFRPNHSDSRSKSDCPNIQM</sequence>
<evidence type="ECO:0000313" key="4">
    <source>
        <dbReference type="WBParaSite" id="ASIM_0000793001-mRNA-1"/>
    </source>
</evidence>
<name>A0A0M3JJV9_ANISI</name>
<proteinExistence type="predicted"/>
<dbReference type="Proteomes" id="UP000267096">
    <property type="component" value="Unassembled WGS sequence"/>
</dbReference>
<evidence type="ECO:0000256" key="1">
    <source>
        <dbReference type="SAM" id="MobiDB-lite"/>
    </source>
</evidence>
<gene>
    <name evidence="2" type="ORF">ASIM_LOCUS7692</name>
</gene>
<organism evidence="4">
    <name type="scientific">Anisakis simplex</name>
    <name type="common">Herring worm</name>
    <dbReference type="NCBI Taxonomy" id="6269"/>
    <lineage>
        <taxon>Eukaryota</taxon>
        <taxon>Metazoa</taxon>
        <taxon>Ecdysozoa</taxon>
        <taxon>Nematoda</taxon>
        <taxon>Chromadorea</taxon>
        <taxon>Rhabditida</taxon>
        <taxon>Spirurina</taxon>
        <taxon>Ascaridomorpha</taxon>
        <taxon>Ascaridoidea</taxon>
        <taxon>Anisakidae</taxon>
        <taxon>Anisakis</taxon>
        <taxon>Anisakis simplex complex</taxon>
    </lineage>
</organism>
<dbReference type="WBParaSite" id="ASIM_0000793001-mRNA-1">
    <property type="protein sequence ID" value="ASIM_0000793001-mRNA-1"/>
    <property type="gene ID" value="ASIM_0000793001"/>
</dbReference>
<feature type="region of interest" description="Disordered" evidence="1">
    <location>
        <begin position="81"/>
        <end position="102"/>
    </location>
</feature>
<protein>
    <submittedName>
        <fullName evidence="4">Riboflavin kinase</fullName>
    </submittedName>
</protein>
<evidence type="ECO:0000313" key="2">
    <source>
        <dbReference type="EMBL" id="VDK29828.1"/>
    </source>
</evidence>
<accession>A0A0M3JJV9</accession>
<dbReference type="AlphaFoldDB" id="A0A0M3JJV9"/>